<dbReference type="InterPro" id="IPR029063">
    <property type="entry name" value="SAM-dependent_MTases_sf"/>
</dbReference>
<protein>
    <recommendedName>
        <fullName evidence="3">DUF268 domain-containing protein</fullName>
    </recommendedName>
</protein>
<sequence>MWIIRSLYKIFAFFGIDFKVLILTIIRLPRFFISFIQFTNKKKNDKFKVKNFYPCIHDVFDKSGIATGHYFYQDLYVAQKIFLNNPISHFDIGSRIDGFVTHVASFRNINLFDIRVLNDFNPNVKFHQLDLMKDLPNDFKNICDSLSCLHTLEHFGLGRYGDEIDPFGYIKGIENMTKILAISGILYFSVPIGSQRIEFNAHRVFSIKYLLELFLPNFELLEFAYVNDDGFLIIDAVLSEDNINNNFGCNYGCGIFTFKKL</sequence>
<dbReference type="SUPFAM" id="SSF53335">
    <property type="entry name" value="S-adenosyl-L-methionine-dependent methyltransferases"/>
    <property type="match status" value="1"/>
</dbReference>
<accession>A0A1J5T4C3</accession>
<evidence type="ECO:0000256" key="1">
    <source>
        <dbReference type="SAM" id="Phobius"/>
    </source>
</evidence>
<comment type="caution">
    <text evidence="2">The sequence shown here is derived from an EMBL/GenBank/DDBJ whole genome shotgun (WGS) entry which is preliminary data.</text>
</comment>
<keyword evidence="1" id="KW-0472">Membrane</keyword>
<proteinExistence type="predicted"/>
<dbReference type="Pfam" id="PF03269">
    <property type="entry name" value="DUF268"/>
    <property type="match status" value="1"/>
</dbReference>
<dbReference type="InterPro" id="IPR004951">
    <property type="entry name" value="DUF268_CAE_spp"/>
</dbReference>
<keyword evidence="1" id="KW-1133">Transmembrane helix</keyword>
<name>A0A1J5T4C3_9ZZZZ</name>
<feature type="transmembrane region" description="Helical" evidence="1">
    <location>
        <begin position="6"/>
        <end position="26"/>
    </location>
</feature>
<dbReference type="EMBL" id="MLJW01000040">
    <property type="protein sequence ID" value="OIR07006.1"/>
    <property type="molecule type" value="Genomic_DNA"/>
</dbReference>
<reference evidence="2" key="1">
    <citation type="submission" date="2016-10" db="EMBL/GenBank/DDBJ databases">
        <title>Sequence of Gallionella enrichment culture.</title>
        <authorList>
            <person name="Poehlein A."/>
            <person name="Muehling M."/>
            <person name="Daniel R."/>
        </authorList>
    </citation>
    <scope>NUCLEOTIDE SEQUENCE</scope>
</reference>
<organism evidence="2">
    <name type="scientific">mine drainage metagenome</name>
    <dbReference type="NCBI Taxonomy" id="410659"/>
    <lineage>
        <taxon>unclassified sequences</taxon>
        <taxon>metagenomes</taxon>
        <taxon>ecological metagenomes</taxon>
    </lineage>
</organism>
<keyword evidence="1" id="KW-0812">Transmembrane</keyword>
<gene>
    <name evidence="2" type="ORF">GALL_109130</name>
</gene>
<dbReference type="AlphaFoldDB" id="A0A1J5T4C3"/>
<evidence type="ECO:0000313" key="2">
    <source>
        <dbReference type="EMBL" id="OIR07006.1"/>
    </source>
</evidence>
<evidence type="ECO:0008006" key="3">
    <source>
        <dbReference type="Google" id="ProtNLM"/>
    </source>
</evidence>